<dbReference type="InterPro" id="IPR046866">
    <property type="entry name" value="FapA_N"/>
</dbReference>
<name>A0A1T4XGV8_9BACL</name>
<evidence type="ECO:0000259" key="2">
    <source>
        <dbReference type="Pfam" id="PF20250"/>
    </source>
</evidence>
<dbReference type="InterPro" id="IPR005646">
    <property type="entry name" value="FapA"/>
</dbReference>
<accession>A0A1T4XGV8</accession>
<feature type="coiled-coil region" evidence="1">
    <location>
        <begin position="396"/>
        <end position="465"/>
    </location>
</feature>
<sequence length="520" mass="57421">MLVENEHFILFEENNKVIMRTKKEGFPIKSLDTVTSGFPRLKLHSFKELMKALQNEGDHEIGLYAAPCELYISPSKMKVELHIYATKEEFAEGKEHFLLQAEELLKQNGVVYQSEQLRTIPFVPGNPMTAAVGQEPVKGQDAVVRYIEMPDRKPIIRDDGSADHYELNFVTSIAKGDWIGEKELAQEGIPGFNVFGEVIAAKKGEDVKLFYDRKSVGEFEEDGKVILRALHGGALEQTNGVIGVGKQLIIPDDVGTKTGSITFDGSVQIYGTVLAGFSVNATGDISIEGKEGIANAKEIRSEDGDVYIKGGVFGAGETVIEAKNNVYVKHANNCKIYGKQVNIGLYSLGSEIYADHISIDPHKGKVIGGITEALFSIECAFAGNTHERLTKLTVKGVNKEMELEEIQRLAEQLKNEHEDLKKIELTLKKMEGARASLTGEQLNMLEKMKTTMQAKQQQIMDLDQMIKTKLLLVQTASSPKINITKEAYPGVNIQIGKISTMLNRVTKGVFELTSEGVLNV</sequence>
<dbReference type="InterPro" id="IPR046865">
    <property type="entry name" value="FapA_b_solenoid"/>
</dbReference>
<reference evidence="4" key="1">
    <citation type="submission" date="2017-02" db="EMBL/GenBank/DDBJ databases">
        <authorList>
            <person name="Varghese N."/>
            <person name="Submissions S."/>
        </authorList>
    </citation>
    <scope>NUCLEOTIDE SEQUENCE [LARGE SCALE GENOMIC DNA]</scope>
    <source>
        <strain evidence="4">DSM 23966</strain>
    </source>
</reference>
<dbReference type="Pfam" id="PF03961">
    <property type="entry name" value="FapA"/>
    <property type="match status" value="1"/>
</dbReference>
<dbReference type="PANTHER" id="PTHR38032:SF1">
    <property type="entry name" value="RNA-BINDING PROTEIN KHPB N-TERMINAL DOMAIN-CONTAINING PROTEIN"/>
    <property type="match status" value="1"/>
</dbReference>
<protein>
    <recommendedName>
        <fullName evidence="2">Flagellar Assembly Protein A N-terminal region domain-containing protein</fullName>
    </recommendedName>
</protein>
<dbReference type="Pfam" id="PF20250">
    <property type="entry name" value="FapA_N"/>
    <property type="match status" value="1"/>
</dbReference>
<dbReference type="AlphaFoldDB" id="A0A1T4XGV8"/>
<dbReference type="EMBL" id="FUYJ01000001">
    <property type="protein sequence ID" value="SKA88796.1"/>
    <property type="molecule type" value="Genomic_DNA"/>
</dbReference>
<proteinExistence type="predicted"/>
<gene>
    <name evidence="3" type="ORF">SAMN04244570_0742</name>
</gene>
<keyword evidence="4" id="KW-1185">Reference proteome</keyword>
<feature type="domain" description="Flagellar Assembly Protein A N-terminal region" evidence="2">
    <location>
        <begin position="69"/>
        <end position="236"/>
    </location>
</feature>
<evidence type="ECO:0000256" key="1">
    <source>
        <dbReference type="SAM" id="Coils"/>
    </source>
</evidence>
<dbReference type="PANTHER" id="PTHR38032">
    <property type="entry name" value="POLYMERASE-RELATED"/>
    <property type="match status" value="1"/>
</dbReference>
<evidence type="ECO:0000313" key="3">
    <source>
        <dbReference type="EMBL" id="SKA88796.1"/>
    </source>
</evidence>
<evidence type="ECO:0000313" key="4">
    <source>
        <dbReference type="Proteomes" id="UP000190042"/>
    </source>
</evidence>
<organism evidence="3 4">
    <name type="scientific">Sporosarcina newyorkensis</name>
    <dbReference type="NCBI Taxonomy" id="759851"/>
    <lineage>
        <taxon>Bacteria</taxon>
        <taxon>Bacillati</taxon>
        <taxon>Bacillota</taxon>
        <taxon>Bacilli</taxon>
        <taxon>Bacillales</taxon>
        <taxon>Caryophanaceae</taxon>
        <taxon>Sporosarcina</taxon>
    </lineage>
</organism>
<dbReference type="RefSeq" id="WP_078816584.1">
    <property type="nucleotide sequence ID" value="NZ_FUYJ01000001.1"/>
</dbReference>
<keyword evidence="1" id="KW-0175">Coiled coil</keyword>
<dbReference type="Proteomes" id="UP000190042">
    <property type="component" value="Unassembled WGS sequence"/>
</dbReference>